<proteinExistence type="predicted"/>
<evidence type="ECO:0000256" key="1">
    <source>
        <dbReference type="SAM" id="MobiDB-lite"/>
    </source>
</evidence>
<name>A0A6L9SWM2_9BIFI</name>
<evidence type="ECO:0000313" key="4">
    <source>
        <dbReference type="EMBL" id="NEG55892.1"/>
    </source>
</evidence>
<feature type="compositionally biased region" description="Low complexity" evidence="1">
    <location>
        <begin position="200"/>
        <end position="212"/>
    </location>
</feature>
<feature type="domain" description="YdbS-like PH" evidence="3">
    <location>
        <begin position="92"/>
        <end position="165"/>
    </location>
</feature>
<evidence type="ECO:0000259" key="3">
    <source>
        <dbReference type="Pfam" id="PF03703"/>
    </source>
</evidence>
<feature type="transmembrane region" description="Helical" evidence="2">
    <location>
        <begin position="40"/>
        <end position="65"/>
    </location>
</feature>
<feature type="domain" description="YdbS-like PH" evidence="3">
    <location>
        <begin position="312"/>
        <end position="368"/>
    </location>
</feature>
<reference evidence="4 5" key="1">
    <citation type="submission" date="2019-10" db="EMBL/GenBank/DDBJ databases">
        <title>Bifidobacterium from non-human primates.</title>
        <authorList>
            <person name="Modesto M."/>
        </authorList>
    </citation>
    <scope>NUCLEOTIDE SEQUENCE [LARGE SCALE GENOMIC DNA]</scope>
    <source>
        <strain evidence="4 5">SMA15</strain>
    </source>
</reference>
<feature type="region of interest" description="Disordered" evidence="1">
    <location>
        <begin position="173"/>
        <end position="212"/>
    </location>
</feature>
<dbReference type="Pfam" id="PF03703">
    <property type="entry name" value="bPH_2"/>
    <property type="match status" value="2"/>
</dbReference>
<protein>
    <submittedName>
        <fullName evidence="4">PH domain-containing protein</fullName>
    </submittedName>
</protein>
<feature type="transmembrane region" description="Helical" evidence="2">
    <location>
        <begin position="468"/>
        <end position="487"/>
    </location>
</feature>
<organism evidence="4 5">
    <name type="scientific">Bifidobacterium platyrrhinorum</name>
    <dbReference type="NCBI Taxonomy" id="2661628"/>
    <lineage>
        <taxon>Bacteria</taxon>
        <taxon>Bacillati</taxon>
        <taxon>Actinomycetota</taxon>
        <taxon>Actinomycetes</taxon>
        <taxon>Bifidobacteriales</taxon>
        <taxon>Bifidobacteriaceae</taxon>
        <taxon>Bifidobacterium</taxon>
    </lineage>
</organism>
<keyword evidence="5" id="KW-1185">Reference proteome</keyword>
<accession>A0A6L9SWM2</accession>
<feature type="transmembrane region" description="Helical" evidence="2">
    <location>
        <begin position="440"/>
        <end position="462"/>
    </location>
</feature>
<feature type="transmembrane region" description="Helical" evidence="2">
    <location>
        <begin position="283"/>
        <end position="307"/>
    </location>
</feature>
<gene>
    <name evidence="4" type="ORF">GFD21_09025</name>
</gene>
<keyword evidence="2" id="KW-1133">Transmembrane helix</keyword>
<dbReference type="InterPro" id="IPR005182">
    <property type="entry name" value="YdbS-like_PH"/>
</dbReference>
<dbReference type="PANTHER" id="PTHR34473">
    <property type="entry name" value="UPF0699 TRANSMEMBRANE PROTEIN YDBS"/>
    <property type="match status" value="1"/>
</dbReference>
<dbReference type="EMBL" id="WHZV01000009">
    <property type="protein sequence ID" value="NEG55892.1"/>
    <property type="molecule type" value="Genomic_DNA"/>
</dbReference>
<dbReference type="RefSeq" id="WP_318643756.1">
    <property type="nucleotide sequence ID" value="NZ_WHZV01000009.1"/>
</dbReference>
<keyword evidence="2" id="KW-0812">Transmembrane</keyword>
<sequence>MDGVSAARVRPESDARESSAPDGPDGSGASRWRRLHPAALIVRIVSNVKGTVSLLLSFIVIVRASLRRGDWWLWACAAAIVMVVVVRPLCAWLTTRYRLTADALEYRSGLFLHQRRTISYGAIHAVNSAQPVYLRPFGIVRLTVSSVGADADITLDAVPAALQLELERLRAGAREDGESCDGPDSGPGVCPGPPALSDSPVAAPTATATPETAMPRIDAARDGHAPVFRASTHDILLFAVTDLGFVAAAFVAFGFVQNLQDMLPRDMVHGAERSIGDYASRGVLAVVLLASACLLAIVAVSVVTSLLRFHGFEVWRRGDDLVVVRGLFTRRTTAIPVGRIQTIVVQQSVLRRPFRLCSVRLGLSATSQDHDVASATIVLPVIGTRRVVPVLRLMLPEWDAPDELGMARATRVPKEPRHDIGSWAGGATSRPRLRCTGRDLLRYYLTVPCFATITTTSLTGIGGAVTHIWPWWLLFVPLAAGVCWISARWLKSRNEGYLIVPDIPDSVVSSPGRSCDGPDERPLRHRIIVTGARGWGLFAMLTRRARVQSVTRTTALWRESRGVEGLQMSLFVMNGISDIRFRFLHRDDAEALESWFTGR</sequence>
<feature type="transmembrane region" description="Helical" evidence="2">
    <location>
        <begin position="235"/>
        <end position="256"/>
    </location>
</feature>
<evidence type="ECO:0000313" key="5">
    <source>
        <dbReference type="Proteomes" id="UP000483293"/>
    </source>
</evidence>
<dbReference type="AlphaFoldDB" id="A0A6L9SWM2"/>
<feature type="compositionally biased region" description="Basic and acidic residues" evidence="1">
    <location>
        <begin position="9"/>
        <end position="19"/>
    </location>
</feature>
<evidence type="ECO:0000256" key="2">
    <source>
        <dbReference type="SAM" id="Phobius"/>
    </source>
</evidence>
<dbReference type="PANTHER" id="PTHR34473:SF2">
    <property type="entry name" value="UPF0699 TRANSMEMBRANE PROTEIN YDBT"/>
    <property type="match status" value="1"/>
</dbReference>
<feature type="transmembrane region" description="Helical" evidence="2">
    <location>
        <begin position="71"/>
        <end position="90"/>
    </location>
</feature>
<keyword evidence="2" id="KW-0472">Membrane</keyword>
<comment type="caution">
    <text evidence="4">The sequence shown here is derived from an EMBL/GenBank/DDBJ whole genome shotgun (WGS) entry which is preliminary data.</text>
</comment>
<feature type="region of interest" description="Disordered" evidence="1">
    <location>
        <begin position="1"/>
        <end position="30"/>
    </location>
</feature>
<dbReference type="Proteomes" id="UP000483293">
    <property type="component" value="Unassembled WGS sequence"/>
</dbReference>